<dbReference type="EMBL" id="QIBX01000008">
    <property type="protein sequence ID" value="RNL40221.1"/>
    <property type="molecule type" value="Genomic_DNA"/>
</dbReference>
<sequence>MTNNEQNRKAGSANPKIILAAVAVVLVVAFIVISQFTGGNASQNDDYDGMGSRTQSSQAASDSSSSEAPDVTLNLVDGTQKQLSESRGHVVILSFWATWCPYCIEEMPDIQKITEDYEGVEAILVNCGEDAQTVEDFMAENSYDFTWALDEDYAVQSTYPTSGIPYTLVIDAEGNVVQAFSGSKASGMYNDFAAAVEEAME</sequence>
<keyword evidence="2" id="KW-0812">Transmembrane</keyword>
<dbReference type="PANTHER" id="PTHR42852">
    <property type="entry name" value="THIOL:DISULFIDE INTERCHANGE PROTEIN DSBE"/>
    <property type="match status" value="1"/>
</dbReference>
<protein>
    <recommendedName>
        <fullName evidence="3">Thioredoxin domain-containing protein</fullName>
    </recommendedName>
</protein>
<dbReference type="Pfam" id="PF08534">
    <property type="entry name" value="Redoxin"/>
    <property type="match status" value="1"/>
</dbReference>
<dbReference type="PANTHER" id="PTHR42852:SF13">
    <property type="entry name" value="PROTEIN DIPZ"/>
    <property type="match status" value="1"/>
</dbReference>
<feature type="compositionally biased region" description="Low complexity" evidence="1">
    <location>
        <begin position="55"/>
        <end position="66"/>
    </location>
</feature>
<dbReference type="InterPro" id="IPR036249">
    <property type="entry name" value="Thioredoxin-like_sf"/>
</dbReference>
<dbReference type="PROSITE" id="PS51352">
    <property type="entry name" value="THIOREDOXIN_2"/>
    <property type="match status" value="1"/>
</dbReference>
<dbReference type="AlphaFoldDB" id="A0A3N0AZB7"/>
<dbReference type="InterPro" id="IPR013766">
    <property type="entry name" value="Thioredoxin_domain"/>
</dbReference>
<name>A0A3N0AZB7_9ACTN</name>
<dbReference type="GO" id="GO:0016491">
    <property type="term" value="F:oxidoreductase activity"/>
    <property type="evidence" value="ECO:0007669"/>
    <property type="project" value="InterPro"/>
</dbReference>
<dbReference type="Gene3D" id="3.40.30.10">
    <property type="entry name" value="Glutaredoxin"/>
    <property type="match status" value="1"/>
</dbReference>
<dbReference type="CDD" id="cd02966">
    <property type="entry name" value="TlpA_like_family"/>
    <property type="match status" value="1"/>
</dbReference>
<keyword evidence="2" id="KW-0472">Membrane</keyword>
<dbReference type="Proteomes" id="UP000269591">
    <property type="component" value="Unassembled WGS sequence"/>
</dbReference>
<dbReference type="SUPFAM" id="SSF52833">
    <property type="entry name" value="Thioredoxin-like"/>
    <property type="match status" value="1"/>
</dbReference>
<evidence type="ECO:0000313" key="5">
    <source>
        <dbReference type="Proteomes" id="UP000269591"/>
    </source>
</evidence>
<dbReference type="OrthoDB" id="9796554at2"/>
<reference evidence="5" key="1">
    <citation type="submission" date="2018-05" db="EMBL/GenBank/DDBJ databases">
        <title>Genome Sequencing of selected type strains of the family Eggerthellaceae.</title>
        <authorList>
            <person name="Danylec N."/>
            <person name="Stoll D.A."/>
            <person name="Doetsch A."/>
            <person name="Huch M."/>
        </authorList>
    </citation>
    <scope>NUCLEOTIDE SEQUENCE [LARGE SCALE GENOMIC DNA]</scope>
    <source>
        <strain evidence="5">DSM 24851</strain>
    </source>
</reference>
<evidence type="ECO:0000256" key="1">
    <source>
        <dbReference type="SAM" id="MobiDB-lite"/>
    </source>
</evidence>
<dbReference type="InterPro" id="IPR050553">
    <property type="entry name" value="Thioredoxin_ResA/DsbE_sf"/>
</dbReference>
<proteinExistence type="predicted"/>
<keyword evidence="5" id="KW-1185">Reference proteome</keyword>
<accession>A0A3N0AZB7</accession>
<feature type="region of interest" description="Disordered" evidence="1">
    <location>
        <begin position="43"/>
        <end position="70"/>
    </location>
</feature>
<keyword evidence="2" id="KW-1133">Transmembrane helix</keyword>
<evidence type="ECO:0000313" key="4">
    <source>
        <dbReference type="EMBL" id="RNL40221.1"/>
    </source>
</evidence>
<comment type="caution">
    <text evidence="4">The sequence shown here is derived from an EMBL/GenBank/DDBJ whole genome shotgun (WGS) entry which is preliminary data.</text>
</comment>
<feature type="transmembrane region" description="Helical" evidence="2">
    <location>
        <begin position="17"/>
        <end position="36"/>
    </location>
</feature>
<dbReference type="InterPro" id="IPR013740">
    <property type="entry name" value="Redoxin"/>
</dbReference>
<feature type="domain" description="Thioredoxin" evidence="3">
    <location>
        <begin position="62"/>
        <end position="201"/>
    </location>
</feature>
<evidence type="ECO:0000259" key="3">
    <source>
        <dbReference type="PROSITE" id="PS51352"/>
    </source>
</evidence>
<evidence type="ECO:0000256" key="2">
    <source>
        <dbReference type="SAM" id="Phobius"/>
    </source>
</evidence>
<dbReference type="RefSeq" id="WP_123208771.1">
    <property type="nucleotide sequence ID" value="NZ_JBHTHO010000023.1"/>
</dbReference>
<gene>
    <name evidence="4" type="ORF">DMP06_05640</name>
</gene>
<organism evidence="4 5">
    <name type="scientific">Slackia equolifaciens</name>
    <dbReference type="NCBI Taxonomy" id="498718"/>
    <lineage>
        <taxon>Bacteria</taxon>
        <taxon>Bacillati</taxon>
        <taxon>Actinomycetota</taxon>
        <taxon>Coriobacteriia</taxon>
        <taxon>Eggerthellales</taxon>
        <taxon>Eggerthellaceae</taxon>
        <taxon>Slackia</taxon>
    </lineage>
</organism>